<organism evidence="1 2">
    <name type="scientific">Ceratopteris richardii</name>
    <name type="common">Triangle waterfern</name>
    <dbReference type="NCBI Taxonomy" id="49495"/>
    <lineage>
        <taxon>Eukaryota</taxon>
        <taxon>Viridiplantae</taxon>
        <taxon>Streptophyta</taxon>
        <taxon>Embryophyta</taxon>
        <taxon>Tracheophyta</taxon>
        <taxon>Polypodiopsida</taxon>
        <taxon>Polypodiidae</taxon>
        <taxon>Polypodiales</taxon>
        <taxon>Pteridineae</taxon>
        <taxon>Pteridaceae</taxon>
        <taxon>Parkerioideae</taxon>
        <taxon>Ceratopteris</taxon>
    </lineage>
</organism>
<dbReference type="EMBL" id="CM035417">
    <property type="protein sequence ID" value="KAH7423763.1"/>
    <property type="molecule type" value="Genomic_DNA"/>
</dbReference>
<accession>A0A8T2TPR2</accession>
<keyword evidence="2" id="KW-1185">Reference proteome</keyword>
<gene>
    <name evidence="1" type="ORF">KP509_12G072300</name>
</gene>
<reference evidence="1" key="1">
    <citation type="submission" date="2021-08" db="EMBL/GenBank/DDBJ databases">
        <title>WGS assembly of Ceratopteris richardii.</title>
        <authorList>
            <person name="Marchant D.B."/>
            <person name="Chen G."/>
            <person name="Jenkins J."/>
            <person name="Shu S."/>
            <person name="Leebens-Mack J."/>
            <person name="Grimwood J."/>
            <person name="Schmutz J."/>
            <person name="Soltis P."/>
            <person name="Soltis D."/>
            <person name="Chen Z.-H."/>
        </authorList>
    </citation>
    <scope>NUCLEOTIDE SEQUENCE</scope>
    <source>
        <strain evidence="1">Whitten #5841</strain>
        <tissue evidence="1">Leaf</tissue>
    </source>
</reference>
<comment type="caution">
    <text evidence="1">The sequence shown here is derived from an EMBL/GenBank/DDBJ whole genome shotgun (WGS) entry which is preliminary data.</text>
</comment>
<sequence length="138" mass="15261">MNKTSAAPVRKPDFLVPPKRSFQFGVNHFIRFSVKFPNFAIAQKESPGSGMHPRAAPITSTGVKCSALAVALASYALLHTPFPLAPLMLTKNLMFHACKKRDDSKARNANANPFDINGPSSNMLAFKKHFCIRLTLYR</sequence>
<dbReference type="Proteomes" id="UP000825935">
    <property type="component" value="Chromosome 12"/>
</dbReference>
<evidence type="ECO:0000313" key="2">
    <source>
        <dbReference type="Proteomes" id="UP000825935"/>
    </source>
</evidence>
<dbReference type="AlphaFoldDB" id="A0A8T2TPR2"/>
<proteinExistence type="predicted"/>
<protein>
    <submittedName>
        <fullName evidence="1">Uncharacterized protein</fullName>
    </submittedName>
</protein>
<name>A0A8T2TPR2_CERRI</name>
<evidence type="ECO:0000313" key="1">
    <source>
        <dbReference type="EMBL" id="KAH7423763.1"/>
    </source>
</evidence>